<name>A0ACB8CX45_DERSI</name>
<protein>
    <submittedName>
        <fullName evidence="1">Uncharacterized protein</fullName>
    </submittedName>
</protein>
<sequence>MPVHEQEAKYAAISTQYGAPAYHSVQDLNTAMCFNCRQLGHQAARCPAPRATRRRLPDKSHPHTAAMSCLEGSLVQCAAIEAHVAGVGTVDTFPDSGSKITILTEDLVPSSALPHGTKPPISVVGGGTVMPAGTMSTCISLGPISAIVDVTVLPRNSLPLILGEDW</sequence>
<comment type="caution">
    <text evidence="1">The sequence shown here is derived from an EMBL/GenBank/DDBJ whole genome shotgun (WGS) entry which is preliminary data.</text>
</comment>
<dbReference type="Proteomes" id="UP000821865">
    <property type="component" value="Chromosome 4"/>
</dbReference>
<dbReference type="EMBL" id="CM023473">
    <property type="protein sequence ID" value="KAH7953711.1"/>
    <property type="molecule type" value="Genomic_DNA"/>
</dbReference>
<organism evidence="1 2">
    <name type="scientific">Dermacentor silvarum</name>
    <name type="common">Tick</name>
    <dbReference type="NCBI Taxonomy" id="543639"/>
    <lineage>
        <taxon>Eukaryota</taxon>
        <taxon>Metazoa</taxon>
        <taxon>Ecdysozoa</taxon>
        <taxon>Arthropoda</taxon>
        <taxon>Chelicerata</taxon>
        <taxon>Arachnida</taxon>
        <taxon>Acari</taxon>
        <taxon>Parasitiformes</taxon>
        <taxon>Ixodida</taxon>
        <taxon>Ixodoidea</taxon>
        <taxon>Ixodidae</taxon>
        <taxon>Rhipicephalinae</taxon>
        <taxon>Dermacentor</taxon>
    </lineage>
</organism>
<reference evidence="1" key="1">
    <citation type="submission" date="2020-05" db="EMBL/GenBank/DDBJ databases">
        <title>Large-scale comparative analyses of tick genomes elucidate their genetic diversity and vector capacities.</title>
        <authorList>
            <person name="Jia N."/>
            <person name="Wang J."/>
            <person name="Shi W."/>
            <person name="Du L."/>
            <person name="Sun Y."/>
            <person name="Zhan W."/>
            <person name="Jiang J."/>
            <person name="Wang Q."/>
            <person name="Zhang B."/>
            <person name="Ji P."/>
            <person name="Sakyi L.B."/>
            <person name="Cui X."/>
            <person name="Yuan T."/>
            <person name="Jiang B."/>
            <person name="Yang W."/>
            <person name="Lam T.T.-Y."/>
            <person name="Chang Q."/>
            <person name="Ding S."/>
            <person name="Wang X."/>
            <person name="Zhu J."/>
            <person name="Ruan X."/>
            <person name="Zhao L."/>
            <person name="Wei J."/>
            <person name="Que T."/>
            <person name="Du C."/>
            <person name="Cheng J."/>
            <person name="Dai P."/>
            <person name="Han X."/>
            <person name="Huang E."/>
            <person name="Gao Y."/>
            <person name="Liu J."/>
            <person name="Shao H."/>
            <person name="Ye R."/>
            <person name="Li L."/>
            <person name="Wei W."/>
            <person name="Wang X."/>
            <person name="Wang C."/>
            <person name="Yang T."/>
            <person name="Huo Q."/>
            <person name="Li W."/>
            <person name="Guo W."/>
            <person name="Chen H."/>
            <person name="Zhou L."/>
            <person name="Ni X."/>
            <person name="Tian J."/>
            <person name="Zhou Y."/>
            <person name="Sheng Y."/>
            <person name="Liu T."/>
            <person name="Pan Y."/>
            <person name="Xia L."/>
            <person name="Li J."/>
            <person name="Zhao F."/>
            <person name="Cao W."/>
        </authorList>
    </citation>
    <scope>NUCLEOTIDE SEQUENCE</scope>
    <source>
        <strain evidence="1">Dsil-2018</strain>
    </source>
</reference>
<accession>A0ACB8CX45</accession>
<gene>
    <name evidence="1" type="ORF">HPB49_011510</name>
</gene>
<keyword evidence="2" id="KW-1185">Reference proteome</keyword>
<proteinExistence type="predicted"/>
<evidence type="ECO:0000313" key="2">
    <source>
        <dbReference type="Proteomes" id="UP000821865"/>
    </source>
</evidence>
<evidence type="ECO:0000313" key="1">
    <source>
        <dbReference type="EMBL" id="KAH7953711.1"/>
    </source>
</evidence>